<reference evidence="11 12" key="1">
    <citation type="submission" date="2019-07" db="EMBL/GenBank/DDBJ databases">
        <authorList>
            <person name="Jastrzebski P J."/>
            <person name="Paukszto L."/>
            <person name="Jastrzebski P J."/>
        </authorList>
    </citation>
    <scope>NUCLEOTIDE SEQUENCE [LARGE SCALE GENOMIC DNA]</scope>
    <source>
        <strain evidence="11 12">WMS-il1</strain>
    </source>
</reference>
<dbReference type="PRINTS" id="PR00047">
    <property type="entry name" value="STROIDFINGER"/>
</dbReference>
<evidence type="ECO:0000256" key="1">
    <source>
        <dbReference type="ARBA" id="ARBA00022723"/>
    </source>
</evidence>
<evidence type="ECO:0000256" key="5">
    <source>
        <dbReference type="ARBA" id="ARBA00023125"/>
    </source>
</evidence>
<evidence type="ECO:0000259" key="10">
    <source>
        <dbReference type="PROSITE" id="PS51030"/>
    </source>
</evidence>
<feature type="region of interest" description="Disordered" evidence="9">
    <location>
        <begin position="82"/>
        <end position="135"/>
    </location>
</feature>
<dbReference type="EMBL" id="CABIJS010000111">
    <property type="protein sequence ID" value="VUZ43296.1"/>
    <property type="molecule type" value="Genomic_DNA"/>
</dbReference>
<feature type="compositionally biased region" description="Polar residues" evidence="9">
    <location>
        <begin position="1"/>
        <end position="11"/>
    </location>
</feature>
<dbReference type="PROSITE" id="PS00031">
    <property type="entry name" value="NUCLEAR_REC_DBD_1"/>
    <property type="match status" value="1"/>
</dbReference>
<evidence type="ECO:0000256" key="6">
    <source>
        <dbReference type="ARBA" id="ARBA00023163"/>
    </source>
</evidence>
<feature type="compositionally biased region" description="Polar residues" evidence="9">
    <location>
        <begin position="231"/>
        <end position="243"/>
    </location>
</feature>
<keyword evidence="5" id="KW-0238">DNA-binding</keyword>
<feature type="compositionally biased region" description="Polar residues" evidence="9">
    <location>
        <begin position="295"/>
        <end position="343"/>
    </location>
</feature>
<dbReference type="SMART" id="SM00399">
    <property type="entry name" value="ZnF_C4"/>
    <property type="match status" value="1"/>
</dbReference>
<dbReference type="GO" id="GO:0030154">
    <property type="term" value="P:cell differentiation"/>
    <property type="evidence" value="ECO:0007669"/>
    <property type="project" value="TreeGrafter"/>
</dbReference>
<evidence type="ECO:0000256" key="8">
    <source>
        <dbReference type="ARBA" id="ARBA00023242"/>
    </source>
</evidence>
<feature type="region of interest" description="Disordered" evidence="9">
    <location>
        <begin position="215"/>
        <end position="272"/>
    </location>
</feature>
<proteinExistence type="predicted"/>
<keyword evidence="4" id="KW-0805">Transcription regulation</keyword>
<dbReference type="CDD" id="cd07156">
    <property type="entry name" value="NR_DBD_VDR_like"/>
    <property type="match status" value="1"/>
</dbReference>
<dbReference type="InterPro" id="IPR050234">
    <property type="entry name" value="Nuclear_hormone_rcpt_NR1"/>
</dbReference>
<keyword evidence="6" id="KW-0804">Transcription</keyword>
<dbReference type="PANTHER" id="PTHR24082">
    <property type="entry name" value="NUCLEAR HORMONE RECEPTOR"/>
    <property type="match status" value="1"/>
</dbReference>
<evidence type="ECO:0000313" key="11">
    <source>
        <dbReference type="EMBL" id="VUZ43296.1"/>
    </source>
</evidence>
<feature type="region of interest" description="Disordered" evidence="9">
    <location>
        <begin position="294"/>
        <end position="357"/>
    </location>
</feature>
<dbReference type="GO" id="GO:0045944">
    <property type="term" value="P:positive regulation of transcription by RNA polymerase II"/>
    <property type="evidence" value="ECO:0007669"/>
    <property type="project" value="TreeGrafter"/>
</dbReference>
<evidence type="ECO:0000256" key="3">
    <source>
        <dbReference type="ARBA" id="ARBA00022833"/>
    </source>
</evidence>
<protein>
    <recommendedName>
        <fullName evidence="10">Nuclear receptor domain-containing protein</fullName>
    </recommendedName>
</protein>
<dbReference type="Proteomes" id="UP000321570">
    <property type="component" value="Unassembled WGS sequence"/>
</dbReference>
<organism evidence="11 12">
    <name type="scientific">Hymenolepis diminuta</name>
    <name type="common">Rat tapeworm</name>
    <dbReference type="NCBI Taxonomy" id="6216"/>
    <lineage>
        <taxon>Eukaryota</taxon>
        <taxon>Metazoa</taxon>
        <taxon>Spiralia</taxon>
        <taxon>Lophotrochozoa</taxon>
        <taxon>Platyhelminthes</taxon>
        <taxon>Cestoda</taxon>
        <taxon>Eucestoda</taxon>
        <taxon>Cyclophyllidea</taxon>
        <taxon>Hymenolepididae</taxon>
        <taxon>Hymenolepis</taxon>
    </lineage>
</organism>
<keyword evidence="1" id="KW-0479">Metal-binding</keyword>
<dbReference type="Pfam" id="PF00105">
    <property type="entry name" value="zf-C4"/>
    <property type="match status" value="1"/>
</dbReference>
<dbReference type="InterPro" id="IPR001628">
    <property type="entry name" value="Znf_hrmn_rcpt"/>
</dbReference>
<dbReference type="PROSITE" id="PS51030">
    <property type="entry name" value="NUCLEAR_REC_DBD_2"/>
    <property type="match status" value="1"/>
</dbReference>
<evidence type="ECO:0000256" key="2">
    <source>
        <dbReference type="ARBA" id="ARBA00022771"/>
    </source>
</evidence>
<dbReference type="PANTHER" id="PTHR24082:SF283">
    <property type="entry name" value="NUCLEAR HORMONE RECEPTOR HR96"/>
    <property type="match status" value="1"/>
</dbReference>
<feature type="compositionally biased region" description="Polar residues" evidence="9">
    <location>
        <begin position="95"/>
        <end position="106"/>
    </location>
</feature>
<evidence type="ECO:0000256" key="7">
    <source>
        <dbReference type="ARBA" id="ARBA00023170"/>
    </source>
</evidence>
<dbReference type="GO" id="GO:0000122">
    <property type="term" value="P:negative regulation of transcription by RNA polymerase II"/>
    <property type="evidence" value="ECO:0007669"/>
    <property type="project" value="TreeGrafter"/>
</dbReference>
<dbReference type="AlphaFoldDB" id="A0A564Y7Z3"/>
<dbReference type="Gene3D" id="3.30.50.10">
    <property type="entry name" value="Erythroid Transcription Factor GATA-1, subunit A"/>
    <property type="match status" value="1"/>
</dbReference>
<keyword evidence="7" id="KW-0675">Receptor</keyword>
<evidence type="ECO:0000313" key="12">
    <source>
        <dbReference type="Proteomes" id="UP000321570"/>
    </source>
</evidence>
<dbReference type="SUPFAM" id="SSF57716">
    <property type="entry name" value="Glucocorticoid receptor-like (DNA-binding domain)"/>
    <property type="match status" value="1"/>
</dbReference>
<feature type="region of interest" description="Disordered" evidence="9">
    <location>
        <begin position="1"/>
        <end position="24"/>
    </location>
</feature>
<feature type="domain" description="Nuclear receptor" evidence="10">
    <location>
        <begin position="138"/>
        <end position="215"/>
    </location>
</feature>
<keyword evidence="8" id="KW-0539">Nucleus</keyword>
<sequence length="416" mass="45674">MALHGNDQSHFSRGEGVTSDNTLLNNPTSLFHNVNINPHMPTYPLDHYNQQNTSFLLRNFSTRPDLTLPHCYSIGPDNHSDSNHMAGGGDFVPRPSTSHANNPSDNNTHDLFGDRSQNTAGHVVRTRRRKAGGDDGSSRLCVVCEEPASGYNFDRLTCESCKAFFRRNALKPKDKIKACSRNGDCVVVGSQRKHCPSCRLEKCLAVGMKKELILPPEKLEQRAKPKRRKQPANTDEASTSGPGPSSLIPFGTHGGGGGFAQPPTLHPHHPQAAGLVGSRVSQNQFGSSEAHDFMSTRNLNNQPPMTQNPGYNQPSMKQNPSYNQPPMLQNPAYNQSTLQNPGYSQAPAPQSHGCNQPSVLQNSAYNQQLPMLQTTDCNQEMPMYPNVQRHEIVFANEDPTEIPPEQGLGPTVNPPY</sequence>
<gene>
    <name evidence="11" type="ORF">WMSIL1_LOCUS3587</name>
</gene>
<evidence type="ECO:0000256" key="4">
    <source>
        <dbReference type="ARBA" id="ARBA00023015"/>
    </source>
</evidence>
<keyword evidence="12" id="KW-1185">Reference proteome</keyword>
<dbReference type="GO" id="GO:0004879">
    <property type="term" value="F:nuclear receptor activity"/>
    <property type="evidence" value="ECO:0007669"/>
    <property type="project" value="TreeGrafter"/>
</dbReference>
<evidence type="ECO:0000256" key="9">
    <source>
        <dbReference type="SAM" id="MobiDB-lite"/>
    </source>
</evidence>
<keyword evidence="3" id="KW-0862">Zinc</keyword>
<keyword evidence="2" id="KW-0863">Zinc-finger</keyword>
<dbReference type="InterPro" id="IPR013088">
    <property type="entry name" value="Znf_NHR/GATA"/>
</dbReference>
<dbReference type="GO" id="GO:0000978">
    <property type="term" value="F:RNA polymerase II cis-regulatory region sequence-specific DNA binding"/>
    <property type="evidence" value="ECO:0007669"/>
    <property type="project" value="TreeGrafter"/>
</dbReference>
<name>A0A564Y7Z3_HYMDI</name>
<accession>A0A564Y7Z3</accession>
<dbReference type="GO" id="GO:0008270">
    <property type="term" value="F:zinc ion binding"/>
    <property type="evidence" value="ECO:0007669"/>
    <property type="project" value="UniProtKB-KW"/>
</dbReference>